<dbReference type="PANTHER" id="PTHR33546">
    <property type="entry name" value="LARGE, MULTIFUNCTIONAL SECRETED PROTEIN-RELATED"/>
    <property type="match status" value="1"/>
</dbReference>
<dbReference type="OrthoDB" id="9814063at2"/>
<evidence type="ECO:0000256" key="2">
    <source>
        <dbReference type="SAM" id="SignalP"/>
    </source>
</evidence>
<dbReference type="Gene3D" id="2.60.40.1220">
    <property type="match status" value="1"/>
</dbReference>
<comment type="caution">
    <text evidence="4">The sequence shown here is derived from an EMBL/GenBank/DDBJ whole genome shotgun (WGS) entry which is preliminary data.</text>
</comment>
<organism evidence="4 5">
    <name type="scientific">Arsenicibacter rosenii</name>
    <dbReference type="NCBI Taxonomy" id="1750698"/>
    <lineage>
        <taxon>Bacteria</taxon>
        <taxon>Pseudomonadati</taxon>
        <taxon>Bacteroidota</taxon>
        <taxon>Cytophagia</taxon>
        <taxon>Cytophagales</taxon>
        <taxon>Spirosomataceae</taxon>
        <taxon>Arsenicibacter</taxon>
    </lineage>
</organism>
<evidence type="ECO:0000313" key="5">
    <source>
        <dbReference type="Proteomes" id="UP000181790"/>
    </source>
</evidence>
<dbReference type="Proteomes" id="UP000181790">
    <property type="component" value="Unassembled WGS sequence"/>
</dbReference>
<proteinExistence type="predicted"/>
<dbReference type="RefSeq" id="WP_071502532.1">
    <property type="nucleotide sequence ID" value="NZ_MORL01000003.1"/>
</dbReference>
<feature type="chain" id="PRO_5010178640" description="DUF7133 domain-containing protein" evidence="2">
    <location>
        <begin position="18"/>
        <end position="496"/>
    </location>
</feature>
<dbReference type="InterPro" id="IPR014755">
    <property type="entry name" value="Cu-Rt/internalin_Ig-like"/>
</dbReference>
<gene>
    <name evidence="4" type="ORF">BLX24_07680</name>
</gene>
<keyword evidence="5" id="KW-1185">Reference proteome</keyword>
<evidence type="ECO:0000313" key="4">
    <source>
        <dbReference type="EMBL" id="OIN59732.1"/>
    </source>
</evidence>
<feature type="signal peptide" evidence="2">
    <location>
        <begin position="1"/>
        <end position="17"/>
    </location>
</feature>
<keyword evidence="1 2" id="KW-0732">Signal</keyword>
<dbReference type="Gene3D" id="2.120.10.30">
    <property type="entry name" value="TolB, C-terminal domain"/>
    <property type="match status" value="1"/>
</dbReference>
<reference evidence="4 5" key="1">
    <citation type="submission" date="2016-10" db="EMBL/GenBank/DDBJ databases">
        <title>Arsenicibacter rosenii gen. nov., sp. nov., an efficient arsenic-methylating bacterium isolated from an arsenic-contaminated paddy soil.</title>
        <authorList>
            <person name="Huang K."/>
        </authorList>
    </citation>
    <scope>NUCLEOTIDE SEQUENCE [LARGE SCALE GENOMIC DNA]</scope>
    <source>
        <strain evidence="4 5">SM-1</strain>
    </source>
</reference>
<dbReference type="InterPro" id="IPR055557">
    <property type="entry name" value="DUF7133"/>
</dbReference>
<dbReference type="SUPFAM" id="SSF50952">
    <property type="entry name" value="Soluble quinoprotein glucose dehydrogenase"/>
    <property type="match status" value="1"/>
</dbReference>
<feature type="domain" description="DUF7133" evidence="3">
    <location>
        <begin position="68"/>
        <end position="221"/>
    </location>
</feature>
<dbReference type="InterPro" id="IPR011042">
    <property type="entry name" value="6-blade_b-propeller_TolB-like"/>
</dbReference>
<sequence>MLLTLLVSTLLAVAAPADTLTDYYTVETIPTPEGLIVETGGIAFMPDGRLVACFHRGEVMMYNPKTRKWSLFAEGLHDPLGVLPVSNNEVLVIQRPELTRIKDVNGDGVADRYETVTDQFGMSGNYHEFAFGPVKDAKGNLYFSLNTASNGAGIREEIRGQYDSLGRQGRMYACVPYRGWVMQLSPDGKLTPWASGFRSPNGIGFDAKGRLMVTDNQGDWLGTSKLYVVEKGKFYGHPASLVWREGFPDIDPLTLTPEQLDSMRTREVVAFPHQRMAHSPTQMVADLTGGKFGPYAGQLFVGEMDFPRLVRVMFDEVDGELQGACVPFMDKVGLRPGNNRLVFAPDGSLWVGQNDHGWVGARGLQRIVYQQGIPLDVMAMHLTATGFDLTFSQPLDEAAARQLANYAFRRFYYKYHRAYGSPEMDSQPVPVTEVKLSADKRTVSLALSELKKGYVYELTLGKLRSADGKKKVANQLVCYTLNRLKSSATATVHTKP</sequence>
<protein>
    <recommendedName>
        <fullName evidence="3">DUF7133 domain-containing protein</fullName>
    </recommendedName>
</protein>
<evidence type="ECO:0000256" key="1">
    <source>
        <dbReference type="ARBA" id="ARBA00022729"/>
    </source>
</evidence>
<dbReference type="PANTHER" id="PTHR33546:SF1">
    <property type="entry name" value="LARGE, MULTIFUNCTIONAL SECRETED PROTEIN"/>
    <property type="match status" value="1"/>
</dbReference>
<dbReference type="Pfam" id="PF23500">
    <property type="entry name" value="DUF7133"/>
    <property type="match status" value="1"/>
</dbReference>
<dbReference type="InterPro" id="IPR011041">
    <property type="entry name" value="Quinoprot_gluc/sorb_DH_b-prop"/>
</dbReference>
<accession>A0A1S2VLU3</accession>
<evidence type="ECO:0000259" key="3">
    <source>
        <dbReference type="Pfam" id="PF23500"/>
    </source>
</evidence>
<dbReference type="AlphaFoldDB" id="A0A1S2VLU3"/>
<dbReference type="EMBL" id="MORL01000003">
    <property type="protein sequence ID" value="OIN59732.1"/>
    <property type="molecule type" value="Genomic_DNA"/>
</dbReference>
<name>A0A1S2VLU3_9BACT</name>